<protein>
    <submittedName>
        <fullName evidence="2">Uncharacterized protein</fullName>
    </submittedName>
</protein>
<name>A0A5C5GE22_9RHOB</name>
<keyword evidence="3" id="KW-1185">Reference proteome</keyword>
<gene>
    <name evidence="2" type="ORF">FHY64_06630</name>
</gene>
<dbReference type="RefSeq" id="WP_140193633.1">
    <property type="nucleotide sequence ID" value="NZ_CP065915.1"/>
</dbReference>
<evidence type="ECO:0000313" key="2">
    <source>
        <dbReference type="EMBL" id="TNY32948.1"/>
    </source>
</evidence>
<organism evidence="2 3">
    <name type="scientific">Pelagovum pacificum</name>
    <dbReference type="NCBI Taxonomy" id="2588711"/>
    <lineage>
        <taxon>Bacteria</taxon>
        <taxon>Pseudomonadati</taxon>
        <taxon>Pseudomonadota</taxon>
        <taxon>Alphaproteobacteria</taxon>
        <taxon>Rhodobacterales</taxon>
        <taxon>Paracoccaceae</taxon>
        <taxon>Pelagovum</taxon>
    </lineage>
</organism>
<comment type="caution">
    <text evidence="2">The sequence shown here is derived from an EMBL/GenBank/DDBJ whole genome shotgun (WGS) entry which is preliminary data.</text>
</comment>
<accession>A0A5C5GE22</accession>
<dbReference type="AlphaFoldDB" id="A0A5C5GE22"/>
<evidence type="ECO:0000256" key="1">
    <source>
        <dbReference type="SAM" id="MobiDB-lite"/>
    </source>
</evidence>
<proteinExistence type="predicted"/>
<dbReference type="Proteomes" id="UP000314011">
    <property type="component" value="Unassembled WGS sequence"/>
</dbReference>
<dbReference type="OrthoDB" id="7867983at2"/>
<reference evidence="2 3" key="1">
    <citation type="submission" date="2019-06" db="EMBL/GenBank/DDBJ databases">
        <title>Genome of new Rhodobacteraceae sp. SM1903.</title>
        <authorList>
            <person name="Ren X."/>
        </authorList>
    </citation>
    <scope>NUCLEOTIDE SEQUENCE [LARGE SCALE GENOMIC DNA]</scope>
    <source>
        <strain evidence="2 3">SM1903</strain>
    </source>
</reference>
<feature type="region of interest" description="Disordered" evidence="1">
    <location>
        <begin position="1"/>
        <end position="40"/>
    </location>
</feature>
<dbReference type="EMBL" id="VFFF01000001">
    <property type="protein sequence ID" value="TNY32948.1"/>
    <property type="molecule type" value="Genomic_DNA"/>
</dbReference>
<sequence length="80" mass="9028">MRRSIEELLQRIPPKSGNGGRYQSPTNVFKDVPEPPKTQLDKTSANARVIIDDDAVERLAKKERLKAARQARDAAKKNED</sequence>
<evidence type="ECO:0000313" key="3">
    <source>
        <dbReference type="Proteomes" id="UP000314011"/>
    </source>
</evidence>